<dbReference type="SUPFAM" id="SSF50814">
    <property type="entry name" value="Lipocalins"/>
    <property type="match status" value="1"/>
</dbReference>
<evidence type="ECO:0000313" key="5">
    <source>
        <dbReference type="Proteomes" id="UP000252100"/>
    </source>
</evidence>
<dbReference type="AlphaFoldDB" id="A0A345C2C6"/>
<dbReference type="KEGG" id="rue:DT065_16055"/>
<dbReference type="Proteomes" id="UP000252100">
    <property type="component" value="Chromosome"/>
</dbReference>
<proteinExistence type="predicted"/>
<sequence length="311" mass="36424">MVKWSSVMVIGSLLAACQASDEDQDVGGGSNHDAPEKVEIEGLADHYHTGDTINLTAELDEETDYDHWRWYTRDDEGDEWANVSDQGDREFTEEATVDGQEIKVVLFDDDHDAYVQSDSVEVVIDDHDHDEESQRIYDGYFEDSEVEDRDLSDWEGDWQSVYPYLQEGDLDEVFEHKVEDEGDMTEEEYKEYYDEGYQTEVDRIVIEEATVTFFDNAEEYTGEYTYDGYEILTYDAGNRGVRYIFELEDGEEEAPQYIQFSDHNIFPTESHHFHLFWGDDREELLEEVTNWPTYYPSEMDTDEIVQEMMAH</sequence>
<evidence type="ECO:0000256" key="1">
    <source>
        <dbReference type="ARBA" id="ARBA00022729"/>
    </source>
</evidence>
<keyword evidence="5" id="KW-1185">Reference proteome</keyword>
<dbReference type="Gene3D" id="2.40.128.20">
    <property type="match status" value="1"/>
</dbReference>
<protein>
    <recommendedName>
        <fullName evidence="3">ZinT domain-containing protein</fullName>
    </recommendedName>
</protein>
<dbReference type="InterPro" id="IPR012674">
    <property type="entry name" value="Calycin"/>
</dbReference>
<dbReference type="OrthoDB" id="9810636at2"/>
<evidence type="ECO:0000313" key="4">
    <source>
        <dbReference type="EMBL" id="AXF57357.1"/>
    </source>
</evidence>
<dbReference type="GO" id="GO:0008270">
    <property type="term" value="F:zinc ion binding"/>
    <property type="evidence" value="ECO:0007669"/>
    <property type="project" value="InterPro"/>
</dbReference>
<name>A0A345C2C6_9BACI</name>
<keyword evidence="1" id="KW-0732">Signal</keyword>
<evidence type="ECO:0000259" key="3">
    <source>
        <dbReference type="Pfam" id="PF09223"/>
    </source>
</evidence>
<gene>
    <name evidence="4" type="ORF">DT065_16055</name>
</gene>
<feature type="domain" description="ZinT" evidence="3">
    <location>
        <begin position="133"/>
        <end position="311"/>
    </location>
</feature>
<dbReference type="Pfam" id="PF09223">
    <property type="entry name" value="ZinT"/>
    <property type="match status" value="1"/>
</dbReference>
<reference evidence="4 5" key="1">
    <citation type="journal article" date="2018" name="J. Microbiol.">
        <title>Salicibibacter kimchii gen. nov., sp. nov., a moderately halophilic and alkalitolerant bacterium in the family Bacillaceae, isolated from kimchi.</title>
        <authorList>
            <person name="Jang J.Y."/>
            <person name="Oh Y.J."/>
            <person name="Lim S.K."/>
            <person name="Park H.K."/>
            <person name="Lee C."/>
            <person name="Kim J.Y."/>
            <person name="Lee M.A."/>
            <person name="Choi H.J."/>
        </authorList>
    </citation>
    <scope>NUCLEOTIDE SEQUENCE [LARGE SCALE GENOMIC DNA]</scope>
    <source>
        <strain evidence="4 5">NKC1-1</strain>
    </source>
</reference>
<accession>A0A345C2C6</accession>
<dbReference type="EMBL" id="CP031092">
    <property type="protein sequence ID" value="AXF57357.1"/>
    <property type="molecule type" value="Genomic_DNA"/>
</dbReference>
<keyword evidence="2" id="KW-0862">Zinc</keyword>
<dbReference type="InterPro" id="IPR015304">
    <property type="entry name" value="ZinT_dom"/>
</dbReference>
<dbReference type="PROSITE" id="PS51257">
    <property type="entry name" value="PROKAR_LIPOPROTEIN"/>
    <property type="match status" value="1"/>
</dbReference>
<organism evidence="4 5">
    <name type="scientific">Salicibibacter kimchii</name>
    <dbReference type="NCBI Taxonomy" id="2099786"/>
    <lineage>
        <taxon>Bacteria</taxon>
        <taxon>Bacillati</taxon>
        <taxon>Bacillota</taxon>
        <taxon>Bacilli</taxon>
        <taxon>Bacillales</taxon>
        <taxon>Bacillaceae</taxon>
        <taxon>Salicibibacter</taxon>
    </lineage>
</organism>
<evidence type="ECO:0000256" key="2">
    <source>
        <dbReference type="ARBA" id="ARBA00022833"/>
    </source>
</evidence>